<feature type="domain" description="Methyltransferase" evidence="1">
    <location>
        <begin position="204"/>
        <end position="355"/>
    </location>
</feature>
<dbReference type="PANTHER" id="PTHR12496:SF0">
    <property type="entry name" value="METHYLTRANSFERASE DOMAIN-CONTAINING PROTEIN"/>
    <property type="match status" value="1"/>
</dbReference>
<comment type="caution">
    <text evidence="2">The sequence shown here is derived from an EMBL/GenBank/DDBJ whole genome shotgun (WGS) entry which is preliminary data.</text>
</comment>
<proteinExistence type="predicted"/>
<dbReference type="InterPro" id="IPR052220">
    <property type="entry name" value="METTL25"/>
</dbReference>
<dbReference type="AlphaFoldDB" id="A0AAV0BHV6"/>
<keyword evidence="2" id="KW-0808">Transferase</keyword>
<dbReference type="InterPro" id="IPR029063">
    <property type="entry name" value="SAM-dependent_MTases_sf"/>
</dbReference>
<keyword evidence="2" id="KW-0489">Methyltransferase</keyword>
<dbReference type="EMBL" id="CALTRL010005821">
    <property type="protein sequence ID" value="CAH7686886.1"/>
    <property type="molecule type" value="Genomic_DNA"/>
</dbReference>
<protein>
    <submittedName>
        <fullName evidence="2">Methyltransferase domain-domain-containing protein</fullName>
    </submittedName>
</protein>
<evidence type="ECO:0000313" key="3">
    <source>
        <dbReference type="Proteomes" id="UP001153365"/>
    </source>
</evidence>
<accession>A0AAV0BHV6</accession>
<dbReference type="GO" id="GO:0008168">
    <property type="term" value="F:methyltransferase activity"/>
    <property type="evidence" value="ECO:0007669"/>
    <property type="project" value="UniProtKB-KW"/>
</dbReference>
<organism evidence="2 3">
    <name type="scientific">Phakopsora pachyrhizi</name>
    <name type="common">Asian soybean rust disease fungus</name>
    <dbReference type="NCBI Taxonomy" id="170000"/>
    <lineage>
        <taxon>Eukaryota</taxon>
        <taxon>Fungi</taxon>
        <taxon>Dikarya</taxon>
        <taxon>Basidiomycota</taxon>
        <taxon>Pucciniomycotina</taxon>
        <taxon>Pucciniomycetes</taxon>
        <taxon>Pucciniales</taxon>
        <taxon>Phakopsoraceae</taxon>
        <taxon>Phakopsora</taxon>
    </lineage>
</organism>
<dbReference type="Gene3D" id="3.40.50.150">
    <property type="entry name" value="Vaccinia Virus protein VP39"/>
    <property type="match status" value="1"/>
</dbReference>
<evidence type="ECO:0000313" key="2">
    <source>
        <dbReference type="EMBL" id="CAH7686886.1"/>
    </source>
</evidence>
<name>A0AAV0BHV6_PHAPC</name>
<evidence type="ECO:0000259" key="1">
    <source>
        <dbReference type="Pfam" id="PF13679"/>
    </source>
</evidence>
<reference evidence="2" key="1">
    <citation type="submission" date="2022-06" db="EMBL/GenBank/DDBJ databases">
        <authorList>
            <consortium name="SYNGENTA / RWTH Aachen University"/>
        </authorList>
    </citation>
    <scope>NUCLEOTIDE SEQUENCE</scope>
</reference>
<sequence>MIRKFLEEKVGCDVVDGSMSSEQRIKRLISLLSPSFKTSEEEQSSDHPFAFIQTLINSSTNDFYQPFYDPEDGWVNRLSLKRGPWASLPSEWRDYFNDFLSCTQTEEDRESLVQSISRSEAKACFPDSLTKFLKATRDLPLPRSLSDFDKDFKPTYSKVISRRYKAEVKDKGDYDERISKFFNSKKFFKRLDSSYKSKVGMSPKKAHEVDRLTSLVSALAISENDEKTRKRKILDLGAGQGHLSRTLARAGFEVTAIDRSHQQSQSGIRLAKILSKQDEVLDHEDSRAWLNRLNYHTIDLDLRSVQETILESEEDQLIVGLHACGELSTTILESFISSSNFSNHSMVLVGCCYNLCDPTSSGFPFSSFDSLSKPLLFSNSHRQLACQSPLTWTCDKSNWDRTKLSITKLNFRSLWQSDLLRRSKGSNLEDQIKDIRLGRLPDRVYSDYNLFNEFASKRYESSSESQVSDSKIGFLKGTDVNPIQDDYYRLFIAWTLRSLIGPCIESIIVLDRYLGMCERLEKIESVRDTHQPCDDLLISIVNLFDQNLNSLRNLAIVAHPLPE</sequence>
<dbReference type="Proteomes" id="UP001153365">
    <property type="component" value="Unassembled WGS sequence"/>
</dbReference>
<dbReference type="Pfam" id="PF13679">
    <property type="entry name" value="Methyltransf_32"/>
    <property type="match status" value="1"/>
</dbReference>
<dbReference type="SUPFAM" id="SSF53335">
    <property type="entry name" value="S-adenosyl-L-methionine-dependent methyltransferases"/>
    <property type="match status" value="2"/>
</dbReference>
<dbReference type="CDD" id="cd02440">
    <property type="entry name" value="AdoMet_MTases"/>
    <property type="match status" value="1"/>
</dbReference>
<dbReference type="PANTHER" id="PTHR12496">
    <property type="entry name" value="CGI-41 METHYLTRANSFERASE"/>
    <property type="match status" value="1"/>
</dbReference>
<dbReference type="GO" id="GO:0032259">
    <property type="term" value="P:methylation"/>
    <property type="evidence" value="ECO:0007669"/>
    <property type="project" value="UniProtKB-KW"/>
</dbReference>
<keyword evidence="3" id="KW-1185">Reference proteome</keyword>
<gene>
    <name evidence="2" type="ORF">PPACK8108_LOCUS21593</name>
</gene>
<dbReference type="InterPro" id="IPR025714">
    <property type="entry name" value="Methyltranfer_dom"/>
</dbReference>